<evidence type="ECO:0000259" key="1">
    <source>
        <dbReference type="Pfam" id="PF07238"/>
    </source>
</evidence>
<keyword evidence="3" id="KW-1185">Reference proteome</keyword>
<evidence type="ECO:0000313" key="2">
    <source>
        <dbReference type="EMBL" id="GAA0819939.1"/>
    </source>
</evidence>
<proteinExistence type="predicted"/>
<dbReference type="RefSeq" id="WP_343817811.1">
    <property type="nucleotide sequence ID" value="NZ_BAAAFA010000008.1"/>
</dbReference>
<dbReference type="Pfam" id="PF07238">
    <property type="entry name" value="PilZ"/>
    <property type="match status" value="1"/>
</dbReference>
<gene>
    <name evidence="2" type="ORF">GCM10009111_24660</name>
</gene>
<accession>A0ABP3WL93</accession>
<evidence type="ECO:0000313" key="3">
    <source>
        <dbReference type="Proteomes" id="UP001500021"/>
    </source>
</evidence>
<name>A0ABP3WL93_9GAMM</name>
<dbReference type="EMBL" id="BAAAFA010000008">
    <property type="protein sequence ID" value="GAA0819939.1"/>
    <property type="molecule type" value="Genomic_DNA"/>
</dbReference>
<comment type="caution">
    <text evidence="2">The sequence shown here is derived from an EMBL/GenBank/DDBJ whole genome shotgun (WGS) entry which is preliminary data.</text>
</comment>
<organism evidence="2 3">
    <name type="scientific">Colwellia asteriadis</name>
    <dbReference type="NCBI Taxonomy" id="517723"/>
    <lineage>
        <taxon>Bacteria</taxon>
        <taxon>Pseudomonadati</taxon>
        <taxon>Pseudomonadota</taxon>
        <taxon>Gammaproteobacteria</taxon>
        <taxon>Alteromonadales</taxon>
        <taxon>Colwelliaceae</taxon>
        <taxon>Colwellia</taxon>
    </lineage>
</organism>
<sequence>MNTKTLEQKLAQYHEFFAIAHNFTLNIHPLTTDVSSFDDFLSNMPTPFKLASDVTTVDQSALRPLQALNSVSAQLVDFLNLQAKKIDLLVTYILSQQDDEQHRYQGIEFGGGGIKFNTAECFAIGQMLEVKIFLLDNNCALYCYAEVIEASETDDSAAQENTAESSYQHKAIFHFIREEDREALVRISLHEQAKQLQRLAQHRNQERSN</sequence>
<dbReference type="Proteomes" id="UP001500021">
    <property type="component" value="Unassembled WGS sequence"/>
</dbReference>
<reference evidence="3" key="1">
    <citation type="journal article" date="2019" name="Int. J. Syst. Evol. Microbiol.">
        <title>The Global Catalogue of Microorganisms (GCM) 10K type strain sequencing project: providing services to taxonomists for standard genome sequencing and annotation.</title>
        <authorList>
            <consortium name="The Broad Institute Genomics Platform"/>
            <consortium name="The Broad Institute Genome Sequencing Center for Infectious Disease"/>
            <person name="Wu L."/>
            <person name="Ma J."/>
        </authorList>
    </citation>
    <scope>NUCLEOTIDE SEQUENCE [LARGE SCALE GENOMIC DNA]</scope>
    <source>
        <strain evidence="3">JCM 15608</strain>
    </source>
</reference>
<protein>
    <recommendedName>
        <fullName evidence="1">PilZ domain-containing protein</fullName>
    </recommendedName>
</protein>
<dbReference type="InterPro" id="IPR009875">
    <property type="entry name" value="PilZ_domain"/>
</dbReference>
<feature type="domain" description="PilZ" evidence="1">
    <location>
        <begin position="86"/>
        <end position="187"/>
    </location>
</feature>